<accession>A0A0A2Y002</accession>
<dbReference type="Gene3D" id="2.40.30.170">
    <property type="match status" value="1"/>
</dbReference>
<dbReference type="Proteomes" id="UP000030539">
    <property type="component" value="Unassembled WGS sequence"/>
</dbReference>
<keyword evidence="10" id="KW-0175">Coiled coil</keyword>
<dbReference type="PANTHER" id="PTHR30386:SF27">
    <property type="entry name" value="MEMBRANE FUSION PROTEIN (MFP) FAMILY PROTEIN"/>
    <property type="match status" value="1"/>
</dbReference>
<evidence type="ECO:0000256" key="2">
    <source>
        <dbReference type="ARBA" id="ARBA00009477"/>
    </source>
</evidence>
<evidence type="ECO:0000256" key="6">
    <source>
        <dbReference type="ARBA" id="ARBA00022692"/>
    </source>
</evidence>
<dbReference type="InterPro" id="IPR059040">
    <property type="entry name" value="HH_CyaD-like"/>
</dbReference>
<organism evidence="13 14">
    <name type="scientific">Gallibacterium genomosp. 1</name>
    <dbReference type="NCBI Taxonomy" id="155515"/>
    <lineage>
        <taxon>Bacteria</taxon>
        <taxon>Pseudomonadati</taxon>
        <taxon>Pseudomonadota</taxon>
        <taxon>Gammaproteobacteria</taxon>
        <taxon>Pasteurellales</taxon>
        <taxon>Pasteurellaceae</taxon>
        <taxon>Gallibacterium</taxon>
    </lineage>
</organism>
<protein>
    <recommendedName>
        <fullName evidence="9">Membrane fusion protein (MFP) family protein</fullName>
    </recommendedName>
</protein>
<evidence type="ECO:0000313" key="13">
    <source>
        <dbReference type="EMBL" id="KGQ36447.1"/>
    </source>
</evidence>
<evidence type="ECO:0000313" key="14">
    <source>
        <dbReference type="Proteomes" id="UP000030539"/>
    </source>
</evidence>
<feature type="coiled-coil region" evidence="10">
    <location>
        <begin position="258"/>
        <end position="321"/>
    </location>
</feature>
<dbReference type="PANTHER" id="PTHR30386">
    <property type="entry name" value="MEMBRANE FUSION SUBUNIT OF EMRAB-TOLC MULTIDRUG EFFLUX PUMP"/>
    <property type="match status" value="1"/>
</dbReference>
<dbReference type="InterPro" id="IPR050739">
    <property type="entry name" value="MFP"/>
</dbReference>
<feature type="transmembrane region" description="Helical" evidence="9">
    <location>
        <begin position="59"/>
        <end position="77"/>
    </location>
</feature>
<dbReference type="InterPro" id="IPR010129">
    <property type="entry name" value="T1SS_HlyD"/>
</dbReference>
<comment type="caution">
    <text evidence="13">The sequence shown here is derived from an EMBL/GenBank/DDBJ whole genome shotgun (WGS) entry which is preliminary data.</text>
</comment>
<name>A0A0A2Y002_9PAST</name>
<reference evidence="13 14" key="1">
    <citation type="submission" date="2014-08" db="EMBL/GenBank/DDBJ databases">
        <title>Chaperone-usher fimbriae in a diverse selection of Gallibacterium genomes.</title>
        <authorList>
            <person name="Kudirkiene E."/>
            <person name="Bager R.J."/>
            <person name="Johnson T.J."/>
            <person name="Bojesen A.M."/>
        </authorList>
    </citation>
    <scope>NUCLEOTIDE SEQUENCE [LARGE SCALE GENOMIC DNA]</scope>
    <source>
        <strain evidence="13 14">CCM5974</strain>
    </source>
</reference>
<sequence>MNVKCQAFKDFLVRYCQQFRAVWKIRRQLDNVERTEDEYQFLPAHLELIEKPVSALPRWIARLIILLTIIAVIWAILGKVEIVASAMGKLTYTGKSKVIQSVETAIVKGIFVKDGQKVTQGQKLLSLTTLGVEADFEKTKKALKDARLAVARNEALLEAMATKKSPTLILPNGLNTTDVDVVNAQNLIEEQFNTYIKQREQAESLLKQREAERETALYQVEKYQGLEKIEAIRLNDLKSLYEKSALSKHSFFEQETKVIEIRNELRSQQNKLVEIEASIKHARDAYDLLLFSFRRDMQDALRQAREQVEQLVFEEQKLAQRQSTTSINAPVTGTVQQLNVHTIGGVVTDAQNLMVIVPEEDKLEVTASISNSDIGFIEVGQPVTIKIEAFPYSRYGYITGTVRSVSFDAIEDKDLGLVFSSIISINQDYLIIEGKKIPLSAGMRVTAEIKTGKRRVISYLLSPLQETLSESMRER</sequence>
<comment type="similarity">
    <text evidence="2 9">Belongs to the membrane fusion protein (MFP) (TC 8.A.1) family.</text>
</comment>
<proteinExistence type="inferred from homology"/>
<keyword evidence="5 9" id="KW-0997">Cell inner membrane</keyword>
<dbReference type="eggNOG" id="COG0845">
    <property type="taxonomic scope" value="Bacteria"/>
</dbReference>
<keyword evidence="7 9" id="KW-1133">Transmembrane helix</keyword>
<evidence type="ECO:0000259" key="12">
    <source>
        <dbReference type="Pfam" id="PF26002"/>
    </source>
</evidence>
<dbReference type="EMBL" id="JPXX01000029">
    <property type="protein sequence ID" value="KGQ36447.1"/>
    <property type="molecule type" value="Genomic_DNA"/>
</dbReference>
<keyword evidence="4 9" id="KW-1003">Cell membrane</keyword>
<feature type="domain" description="AprE-like beta-barrel" evidence="12">
    <location>
        <begin position="363"/>
        <end position="452"/>
    </location>
</feature>
<dbReference type="PROSITE" id="PS00543">
    <property type="entry name" value="HLYD_FAMILY"/>
    <property type="match status" value="1"/>
</dbReference>
<dbReference type="NCBIfam" id="TIGR01843">
    <property type="entry name" value="type_I_hlyD"/>
    <property type="match status" value="1"/>
</dbReference>
<dbReference type="AlphaFoldDB" id="A0A0A2Y002"/>
<evidence type="ECO:0000256" key="10">
    <source>
        <dbReference type="SAM" id="Coils"/>
    </source>
</evidence>
<evidence type="ECO:0000256" key="1">
    <source>
        <dbReference type="ARBA" id="ARBA00004377"/>
    </source>
</evidence>
<evidence type="ECO:0000256" key="9">
    <source>
        <dbReference type="RuleBase" id="RU365093"/>
    </source>
</evidence>
<dbReference type="PRINTS" id="PR01490">
    <property type="entry name" value="RTXTOXIND"/>
</dbReference>
<dbReference type="GO" id="GO:0009306">
    <property type="term" value="P:protein secretion"/>
    <property type="evidence" value="ECO:0007669"/>
    <property type="project" value="InterPro"/>
</dbReference>
<dbReference type="RefSeq" id="WP_039174231.1">
    <property type="nucleotide sequence ID" value="NZ_JPXX01000029.1"/>
</dbReference>
<dbReference type="GO" id="GO:0005886">
    <property type="term" value="C:plasma membrane"/>
    <property type="evidence" value="ECO:0007669"/>
    <property type="project" value="UniProtKB-SubCell"/>
</dbReference>
<comment type="subcellular location">
    <subcellularLocation>
        <location evidence="1 9">Cell inner membrane</location>
        <topology evidence="1 9">Single-pass membrane protein</topology>
    </subcellularLocation>
</comment>
<keyword evidence="8 9" id="KW-0472">Membrane</keyword>
<feature type="domain" description="CyaD-like alpha-helical hairpin" evidence="11">
    <location>
        <begin position="132"/>
        <end position="322"/>
    </location>
</feature>
<dbReference type="InterPro" id="IPR058982">
    <property type="entry name" value="Beta-barrel_AprE"/>
</dbReference>
<evidence type="ECO:0000256" key="8">
    <source>
        <dbReference type="ARBA" id="ARBA00023136"/>
    </source>
</evidence>
<keyword evidence="6 9" id="KW-0812">Transmembrane</keyword>
<dbReference type="Pfam" id="PF26002">
    <property type="entry name" value="Beta-barrel_AprE"/>
    <property type="match status" value="1"/>
</dbReference>
<gene>
    <name evidence="13" type="ORF">JP36_09940</name>
</gene>
<evidence type="ECO:0000259" key="11">
    <source>
        <dbReference type="Pfam" id="PF25988"/>
    </source>
</evidence>
<evidence type="ECO:0000256" key="4">
    <source>
        <dbReference type="ARBA" id="ARBA00022475"/>
    </source>
</evidence>
<evidence type="ECO:0000256" key="5">
    <source>
        <dbReference type="ARBA" id="ARBA00022519"/>
    </source>
</evidence>
<keyword evidence="3 9" id="KW-0813">Transport</keyword>
<dbReference type="STRING" id="155515.JP36_09940"/>
<dbReference type="SUPFAM" id="SSF111369">
    <property type="entry name" value="HlyD-like secretion proteins"/>
    <property type="match status" value="1"/>
</dbReference>
<evidence type="ECO:0000256" key="7">
    <source>
        <dbReference type="ARBA" id="ARBA00022989"/>
    </source>
</evidence>
<dbReference type="Pfam" id="PF25988">
    <property type="entry name" value="HH_CyaD"/>
    <property type="match status" value="1"/>
</dbReference>
<evidence type="ECO:0000256" key="3">
    <source>
        <dbReference type="ARBA" id="ARBA00022448"/>
    </source>
</evidence>
<dbReference type="InterPro" id="IPR006144">
    <property type="entry name" value="Secretion_HlyD_CS"/>
</dbReference>